<feature type="region of interest" description="Disordered" evidence="1">
    <location>
        <begin position="114"/>
        <end position="137"/>
    </location>
</feature>
<feature type="compositionally biased region" description="Polar residues" evidence="1">
    <location>
        <begin position="114"/>
        <end position="125"/>
    </location>
</feature>
<protein>
    <submittedName>
        <fullName evidence="2">Uncharacterized protein</fullName>
    </submittedName>
</protein>
<reference evidence="3" key="1">
    <citation type="journal article" date="2013" name="Nat. Genet.">
        <title>The draft genomes of soft-shell turtle and green sea turtle yield insights into the development and evolution of the turtle-specific body plan.</title>
        <authorList>
            <person name="Wang Z."/>
            <person name="Pascual-Anaya J."/>
            <person name="Zadissa A."/>
            <person name="Li W."/>
            <person name="Niimura Y."/>
            <person name="Huang Z."/>
            <person name="Li C."/>
            <person name="White S."/>
            <person name="Xiong Z."/>
            <person name="Fang D."/>
            <person name="Wang B."/>
            <person name="Ming Y."/>
            <person name="Chen Y."/>
            <person name="Zheng Y."/>
            <person name="Kuraku S."/>
            <person name="Pignatelli M."/>
            <person name="Herrero J."/>
            <person name="Beal K."/>
            <person name="Nozawa M."/>
            <person name="Li Q."/>
            <person name="Wang J."/>
            <person name="Zhang H."/>
            <person name="Yu L."/>
            <person name="Shigenobu S."/>
            <person name="Wang J."/>
            <person name="Liu J."/>
            <person name="Flicek P."/>
            <person name="Searle S."/>
            <person name="Wang J."/>
            <person name="Kuratani S."/>
            <person name="Yin Y."/>
            <person name="Aken B."/>
            <person name="Zhang G."/>
            <person name="Irie N."/>
        </authorList>
    </citation>
    <scope>NUCLEOTIDE SEQUENCE [LARGE SCALE GENOMIC DNA]</scope>
</reference>
<evidence type="ECO:0000313" key="2">
    <source>
        <dbReference type="EMBL" id="EMP28338.1"/>
    </source>
</evidence>
<evidence type="ECO:0000256" key="1">
    <source>
        <dbReference type="SAM" id="MobiDB-lite"/>
    </source>
</evidence>
<name>M7B867_CHEMY</name>
<sequence length="232" mass="25489">MGATQKPANNGELQTPRTDLAAFCSPASSPAQNRGRMYSLTAHGYDATGPFAIGFSHWKNPYAYGDLHLPFYISEDAGIPVYRSFEPQVDLSATLSCPASLSITPVLSCSSSSQETLNQDSTARGESNLEDLPVRRSPERGRGLNWKRMFKNILLDAPKATIPQFEKEGYTGFKKTVWLGVEVKTGLGQELQPLTQSLLPAHEMQLQAVILDEKVGKEVKHMLPGLLWRPGN</sequence>
<dbReference type="Proteomes" id="UP000031443">
    <property type="component" value="Unassembled WGS sequence"/>
</dbReference>
<evidence type="ECO:0000313" key="3">
    <source>
        <dbReference type="Proteomes" id="UP000031443"/>
    </source>
</evidence>
<organism evidence="2 3">
    <name type="scientific">Chelonia mydas</name>
    <name type="common">Green sea-turtle</name>
    <name type="synonym">Chelonia agassizi</name>
    <dbReference type="NCBI Taxonomy" id="8469"/>
    <lineage>
        <taxon>Eukaryota</taxon>
        <taxon>Metazoa</taxon>
        <taxon>Chordata</taxon>
        <taxon>Craniata</taxon>
        <taxon>Vertebrata</taxon>
        <taxon>Euteleostomi</taxon>
        <taxon>Archelosauria</taxon>
        <taxon>Testudinata</taxon>
        <taxon>Testudines</taxon>
        <taxon>Cryptodira</taxon>
        <taxon>Durocryptodira</taxon>
        <taxon>Americhelydia</taxon>
        <taxon>Chelonioidea</taxon>
        <taxon>Cheloniidae</taxon>
        <taxon>Chelonia</taxon>
    </lineage>
</organism>
<keyword evidence="3" id="KW-1185">Reference proteome</keyword>
<dbReference type="AlphaFoldDB" id="M7B867"/>
<accession>M7B867</accession>
<gene>
    <name evidence="2" type="ORF">UY3_14570</name>
</gene>
<dbReference type="EMBL" id="KB564231">
    <property type="protein sequence ID" value="EMP28338.1"/>
    <property type="molecule type" value="Genomic_DNA"/>
</dbReference>
<proteinExistence type="predicted"/>